<dbReference type="RefSeq" id="WP_132319792.1">
    <property type="nucleotide sequence ID" value="NZ_FWZT01000015.1"/>
</dbReference>
<evidence type="ECO:0000313" key="2">
    <source>
        <dbReference type="Proteomes" id="UP000192907"/>
    </source>
</evidence>
<evidence type="ECO:0000313" key="1">
    <source>
        <dbReference type="EMBL" id="SMF49675.1"/>
    </source>
</evidence>
<name>A0A1Y6CFK2_9BACT</name>
<organism evidence="1 2">
    <name type="scientific">Pseudobacteriovorax antillogorgiicola</name>
    <dbReference type="NCBI Taxonomy" id="1513793"/>
    <lineage>
        <taxon>Bacteria</taxon>
        <taxon>Pseudomonadati</taxon>
        <taxon>Bdellovibrionota</taxon>
        <taxon>Oligoflexia</taxon>
        <taxon>Oligoflexales</taxon>
        <taxon>Pseudobacteriovoracaceae</taxon>
        <taxon>Pseudobacteriovorax</taxon>
    </lineage>
</organism>
<dbReference type="EMBL" id="FWZT01000015">
    <property type="protein sequence ID" value="SMF49675.1"/>
    <property type="molecule type" value="Genomic_DNA"/>
</dbReference>
<reference evidence="2" key="1">
    <citation type="submission" date="2017-04" db="EMBL/GenBank/DDBJ databases">
        <authorList>
            <person name="Varghese N."/>
            <person name="Submissions S."/>
        </authorList>
    </citation>
    <scope>NUCLEOTIDE SEQUENCE [LARGE SCALE GENOMIC DNA]</scope>
    <source>
        <strain evidence="2">RKEM611</strain>
    </source>
</reference>
<sequence length="441" mass="46247">MKILIPLILISLIVGNCKEDSDDSGGGVAVLSSDSSRVVFQVDPGANQEVAAPAESSFAGTVVQFPAGTFSESFQLTLQEGISLSNNELQRIFELDAELTVTAAGPAVELKPDTLVGVSAPFNLSIPKPTEDGSNLAVLYRGINELGNWDWGLLGSDAIQDQGTQVSFSSSYLGRFQAVYLSAAVAESLGLSDAGSGPWYGYEFDLYSDFQNPTETGPDLVYGAFSGDKGVVSKFQINGVDLVPLPGYSFGDLRTTVAANVFDESDITKAGPWVFTPSFDYGVMLEAKTGEAVFNTRILQRVPSTAIPTEAVTWEAMVGSYQGYSVQMTSSGVDAKVGTAFVDSVELSYADGTVSLSGTFGQKGLVATLSPNTNTPIAQALGFIEGTSDIEGTSLKTFGFVSPDQKALALVLCPAESCPVGDGTGSYSGQTLQLALFVIED</sequence>
<dbReference type="Proteomes" id="UP000192907">
    <property type="component" value="Unassembled WGS sequence"/>
</dbReference>
<dbReference type="AlphaFoldDB" id="A0A1Y6CFK2"/>
<proteinExistence type="predicted"/>
<protein>
    <submittedName>
        <fullName evidence="1">Uncharacterized protein</fullName>
    </submittedName>
</protein>
<keyword evidence="2" id="KW-1185">Reference proteome</keyword>
<gene>
    <name evidence="1" type="ORF">SAMN06296036_115100</name>
</gene>
<accession>A0A1Y6CFK2</accession>